<protein>
    <submittedName>
        <fullName evidence="2">Uncharacterized protein</fullName>
    </submittedName>
</protein>
<organism evidence="2 3">
    <name type="scientific">Plakobranchus ocellatus</name>
    <dbReference type="NCBI Taxonomy" id="259542"/>
    <lineage>
        <taxon>Eukaryota</taxon>
        <taxon>Metazoa</taxon>
        <taxon>Spiralia</taxon>
        <taxon>Lophotrochozoa</taxon>
        <taxon>Mollusca</taxon>
        <taxon>Gastropoda</taxon>
        <taxon>Heterobranchia</taxon>
        <taxon>Euthyneura</taxon>
        <taxon>Panpulmonata</taxon>
        <taxon>Sacoglossa</taxon>
        <taxon>Placobranchoidea</taxon>
        <taxon>Plakobranchidae</taxon>
        <taxon>Plakobranchus</taxon>
    </lineage>
</organism>
<dbReference type="Proteomes" id="UP000735302">
    <property type="component" value="Unassembled WGS sequence"/>
</dbReference>
<feature type="region of interest" description="Disordered" evidence="1">
    <location>
        <begin position="46"/>
        <end position="79"/>
    </location>
</feature>
<proteinExistence type="predicted"/>
<evidence type="ECO:0000256" key="1">
    <source>
        <dbReference type="SAM" id="MobiDB-lite"/>
    </source>
</evidence>
<keyword evidence="3" id="KW-1185">Reference proteome</keyword>
<feature type="compositionally biased region" description="Polar residues" evidence="1">
    <location>
        <begin position="53"/>
        <end position="77"/>
    </location>
</feature>
<comment type="caution">
    <text evidence="2">The sequence shown here is derived from an EMBL/GenBank/DDBJ whole genome shotgun (WGS) entry which is preliminary data.</text>
</comment>
<evidence type="ECO:0000313" key="2">
    <source>
        <dbReference type="EMBL" id="GFO00288.1"/>
    </source>
</evidence>
<dbReference type="EMBL" id="BLXT01003068">
    <property type="protein sequence ID" value="GFO00288.1"/>
    <property type="molecule type" value="Genomic_DNA"/>
</dbReference>
<sequence length="135" mass="15241">MVPLLKFWESLTHCSRCLLKNRSITLAEVEPDSTVDFDLTPWSTCARPGAEQTPRSSKRGQANRSSTPTRSGDQSELSVVPARKDRCTYLLMSTRREQLLSTGISRVATHLQAVFLQPHNHSRRVRLFAHLKAVL</sequence>
<gene>
    <name evidence="2" type="ORF">PoB_002679300</name>
</gene>
<evidence type="ECO:0000313" key="3">
    <source>
        <dbReference type="Proteomes" id="UP000735302"/>
    </source>
</evidence>
<reference evidence="2 3" key="1">
    <citation type="journal article" date="2021" name="Elife">
        <title>Chloroplast acquisition without the gene transfer in kleptoplastic sea slugs, Plakobranchus ocellatus.</title>
        <authorList>
            <person name="Maeda T."/>
            <person name="Takahashi S."/>
            <person name="Yoshida T."/>
            <person name="Shimamura S."/>
            <person name="Takaki Y."/>
            <person name="Nagai Y."/>
            <person name="Toyoda A."/>
            <person name="Suzuki Y."/>
            <person name="Arimoto A."/>
            <person name="Ishii H."/>
            <person name="Satoh N."/>
            <person name="Nishiyama T."/>
            <person name="Hasebe M."/>
            <person name="Maruyama T."/>
            <person name="Minagawa J."/>
            <person name="Obokata J."/>
            <person name="Shigenobu S."/>
        </authorList>
    </citation>
    <scope>NUCLEOTIDE SEQUENCE [LARGE SCALE GENOMIC DNA]</scope>
</reference>
<accession>A0AAV4A0N0</accession>
<dbReference type="AlphaFoldDB" id="A0AAV4A0N0"/>
<name>A0AAV4A0N0_9GAST</name>